<gene>
    <name evidence="3" type="ORF">JW646_09690</name>
</gene>
<dbReference type="InterPro" id="IPR037126">
    <property type="entry name" value="PdaC/RsiV-like_sf"/>
</dbReference>
<keyword evidence="4" id="KW-1185">Reference proteome</keyword>
<dbReference type="Proteomes" id="UP001198983">
    <property type="component" value="Chromosome"/>
</dbReference>
<evidence type="ECO:0000313" key="3">
    <source>
        <dbReference type="EMBL" id="UEL49636.1"/>
    </source>
</evidence>
<evidence type="ECO:0000259" key="2">
    <source>
        <dbReference type="Pfam" id="PF13739"/>
    </source>
</evidence>
<protein>
    <submittedName>
        <fullName evidence="3">DUF3298 and DUF4163 domain-containing protein</fullName>
    </submittedName>
</protein>
<dbReference type="Gene3D" id="3.30.565.40">
    <property type="entry name" value="Fervidobacterium nodosum Rt17-B1 like"/>
    <property type="match status" value="1"/>
</dbReference>
<organism evidence="3 4">
    <name type="scientific">Terrisporobacter hibernicus</name>
    <dbReference type="NCBI Taxonomy" id="2813371"/>
    <lineage>
        <taxon>Bacteria</taxon>
        <taxon>Bacillati</taxon>
        <taxon>Bacillota</taxon>
        <taxon>Clostridia</taxon>
        <taxon>Peptostreptococcales</taxon>
        <taxon>Peptostreptococcaceae</taxon>
        <taxon>Terrisporobacter</taxon>
    </lineage>
</organism>
<dbReference type="Pfam" id="PF11738">
    <property type="entry name" value="DUF3298"/>
    <property type="match status" value="1"/>
</dbReference>
<evidence type="ECO:0000313" key="4">
    <source>
        <dbReference type="Proteomes" id="UP001198983"/>
    </source>
</evidence>
<name>A0AAX2ZKX5_9FIRM</name>
<dbReference type="EMBL" id="CP081135">
    <property type="protein sequence ID" value="UEL49636.1"/>
    <property type="molecule type" value="Genomic_DNA"/>
</dbReference>
<dbReference type="RefSeq" id="WP_074920272.1">
    <property type="nucleotide sequence ID" value="NZ_CP081135.1"/>
</dbReference>
<dbReference type="InterPro" id="IPR021729">
    <property type="entry name" value="DUF3298"/>
</dbReference>
<sequence length="249" mass="29495">MNNTQVNNACLFNTLYIQYVEDIGQNEYFYYNLKYPVIYNVKNGYFQVNEDILKNLNETIRSSVYTFKNGILEEEQQINTENSDGNKTKINYKVFSNYDLTFNKNHVLSLTLHLTAMDNDNLQYNELYSYNTDLLTGKQILLKDVFRPGVDYLKLVSDFVNFKISQNPSYYYPNTVVEIPEAQSFYLTDQGIVIYFGLDEVSPASNGIQKFLMEFTNFESYINPRFYCNAKNMNYNKKNRRPQHNRMYY</sequence>
<evidence type="ECO:0000259" key="1">
    <source>
        <dbReference type="Pfam" id="PF11738"/>
    </source>
</evidence>
<accession>A0AAX2ZKX5</accession>
<reference evidence="3 4" key="1">
    <citation type="journal article" date="2023" name="Int. J. Syst. Evol. Microbiol.">
        <title>Terrisporobacter hibernicus sp. nov., isolated from bovine faeces in Northern Ireland.</title>
        <authorList>
            <person name="Mitchell M."/>
            <person name="Nguyen S.V."/>
            <person name="Connor M."/>
            <person name="Fairley D.J."/>
            <person name="Donoghue O."/>
            <person name="Marshall H."/>
            <person name="Koolman L."/>
            <person name="McMullan G."/>
            <person name="Schaffer K.E."/>
            <person name="McGrath J.W."/>
            <person name="Fanning S."/>
        </authorList>
    </citation>
    <scope>NUCLEOTIDE SEQUENCE [LARGE SCALE GENOMIC DNA]</scope>
    <source>
        <strain evidence="3 4">MCA3</strain>
    </source>
</reference>
<dbReference type="InterPro" id="IPR025303">
    <property type="entry name" value="PdaC"/>
</dbReference>
<dbReference type="Pfam" id="PF13739">
    <property type="entry name" value="PdaC"/>
    <property type="match status" value="1"/>
</dbReference>
<proteinExistence type="predicted"/>
<dbReference type="AlphaFoldDB" id="A0AAX2ZKX5"/>
<feature type="domain" description="DUF3298" evidence="1">
    <location>
        <begin position="143"/>
        <end position="215"/>
    </location>
</feature>
<feature type="domain" description="Deacetylase PdaC" evidence="2">
    <location>
        <begin position="25"/>
        <end position="112"/>
    </location>
</feature>
<dbReference type="KEGG" id="tem:JW646_09690"/>
<dbReference type="Gene3D" id="3.90.640.20">
    <property type="entry name" value="Heat-shock cognate protein, ATPase"/>
    <property type="match status" value="1"/>
</dbReference>